<feature type="region of interest" description="Disordered" evidence="1">
    <location>
        <begin position="1"/>
        <end position="47"/>
    </location>
</feature>
<proteinExistence type="predicted"/>
<feature type="compositionally biased region" description="Gly residues" evidence="1">
    <location>
        <begin position="1"/>
        <end position="16"/>
    </location>
</feature>
<keyword evidence="3" id="KW-1185">Reference proteome</keyword>
<dbReference type="AlphaFoldDB" id="A0A392WAC4"/>
<dbReference type="EMBL" id="LXQA011435915">
    <property type="protein sequence ID" value="MCI97206.1"/>
    <property type="molecule type" value="Genomic_DNA"/>
</dbReference>
<accession>A0A392WAC4</accession>
<name>A0A392WAC4_9FABA</name>
<protein>
    <submittedName>
        <fullName evidence="2">Uncharacterized protein</fullName>
    </submittedName>
</protein>
<dbReference type="Proteomes" id="UP000265520">
    <property type="component" value="Unassembled WGS sequence"/>
</dbReference>
<organism evidence="2 3">
    <name type="scientific">Trifolium medium</name>
    <dbReference type="NCBI Taxonomy" id="97028"/>
    <lineage>
        <taxon>Eukaryota</taxon>
        <taxon>Viridiplantae</taxon>
        <taxon>Streptophyta</taxon>
        <taxon>Embryophyta</taxon>
        <taxon>Tracheophyta</taxon>
        <taxon>Spermatophyta</taxon>
        <taxon>Magnoliopsida</taxon>
        <taxon>eudicotyledons</taxon>
        <taxon>Gunneridae</taxon>
        <taxon>Pentapetalae</taxon>
        <taxon>rosids</taxon>
        <taxon>fabids</taxon>
        <taxon>Fabales</taxon>
        <taxon>Fabaceae</taxon>
        <taxon>Papilionoideae</taxon>
        <taxon>50 kb inversion clade</taxon>
        <taxon>NPAAA clade</taxon>
        <taxon>Hologalegina</taxon>
        <taxon>IRL clade</taxon>
        <taxon>Trifolieae</taxon>
        <taxon>Trifolium</taxon>
    </lineage>
</organism>
<comment type="caution">
    <text evidence="2">The sequence shown here is derived from an EMBL/GenBank/DDBJ whole genome shotgun (WGS) entry which is preliminary data.</text>
</comment>
<evidence type="ECO:0000256" key="1">
    <source>
        <dbReference type="SAM" id="MobiDB-lite"/>
    </source>
</evidence>
<evidence type="ECO:0000313" key="3">
    <source>
        <dbReference type="Proteomes" id="UP000265520"/>
    </source>
</evidence>
<sequence length="67" mass="6163">GGGGCGTENVNGGSGSGEDNSFDNSGGTGDGNEAEILSGGSGDGNNGAETLVAVMAARTKVNTLSGG</sequence>
<feature type="non-terminal residue" evidence="2">
    <location>
        <position position="1"/>
    </location>
</feature>
<reference evidence="2 3" key="1">
    <citation type="journal article" date="2018" name="Front. Plant Sci.">
        <title>Red Clover (Trifolium pratense) and Zigzag Clover (T. medium) - A Picture of Genomic Similarities and Differences.</title>
        <authorList>
            <person name="Dluhosova J."/>
            <person name="Istvanek J."/>
            <person name="Nedelnik J."/>
            <person name="Repkova J."/>
        </authorList>
    </citation>
    <scope>NUCLEOTIDE SEQUENCE [LARGE SCALE GENOMIC DNA]</scope>
    <source>
        <strain evidence="3">cv. 10/8</strain>
        <tissue evidence="2">Leaf</tissue>
    </source>
</reference>
<evidence type="ECO:0000313" key="2">
    <source>
        <dbReference type="EMBL" id="MCI97206.1"/>
    </source>
</evidence>
<feature type="non-terminal residue" evidence="2">
    <location>
        <position position="67"/>
    </location>
</feature>